<feature type="domain" description="C2H2-type" evidence="2">
    <location>
        <begin position="989"/>
        <end position="1009"/>
    </location>
</feature>
<dbReference type="EMBL" id="NJEU01000860">
    <property type="protein sequence ID" value="PHH69975.1"/>
    <property type="molecule type" value="Genomic_DNA"/>
</dbReference>
<feature type="region of interest" description="Disordered" evidence="1">
    <location>
        <begin position="237"/>
        <end position="263"/>
    </location>
</feature>
<dbReference type="InterPro" id="IPR013087">
    <property type="entry name" value="Znf_C2H2_type"/>
</dbReference>
<dbReference type="PANTHER" id="PTHR42031">
    <property type="entry name" value="KEY LIME PATHOGENICITY PROTEIN"/>
    <property type="match status" value="1"/>
</dbReference>
<evidence type="ECO:0000256" key="1">
    <source>
        <dbReference type="SAM" id="MobiDB-lite"/>
    </source>
</evidence>
<dbReference type="OrthoDB" id="4738706at2759"/>
<evidence type="ECO:0000259" key="2">
    <source>
        <dbReference type="SMART" id="SM00355"/>
    </source>
</evidence>
<dbReference type="PANTHER" id="PTHR42031:SF1">
    <property type="entry name" value="KEY LIME PATHOGENICITY PROTEIN"/>
    <property type="match status" value="1"/>
</dbReference>
<gene>
    <name evidence="3" type="ORF">CDD82_7411</name>
</gene>
<feature type="domain" description="C2H2-type" evidence="2">
    <location>
        <begin position="703"/>
        <end position="729"/>
    </location>
</feature>
<reference evidence="3 4" key="1">
    <citation type="submission" date="2017-06" db="EMBL/GenBank/DDBJ databases">
        <title>Ant-infecting Ophiocordyceps genomes reveal a high diversity of potential behavioral manipulation genes and a possible major role for enterotoxins.</title>
        <authorList>
            <person name="De Bekker C."/>
            <person name="Evans H.C."/>
            <person name="Brachmann A."/>
            <person name="Hughes D.P."/>
        </authorList>
    </citation>
    <scope>NUCLEOTIDE SEQUENCE [LARGE SCALE GENOMIC DNA]</scope>
    <source>
        <strain evidence="3 4">1348a</strain>
    </source>
</reference>
<dbReference type="InterPro" id="IPR057218">
    <property type="entry name" value="DUF7896"/>
</dbReference>
<feature type="domain" description="C2H2-type" evidence="2">
    <location>
        <begin position="900"/>
        <end position="927"/>
    </location>
</feature>
<evidence type="ECO:0000313" key="4">
    <source>
        <dbReference type="Proteomes" id="UP000224854"/>
    </source>
</evidence>
<dbReference type="AlphaFoldDB" id="A0A2C5YKD8"/>
<accession>A0A2C5YKD8</accession>
<organism evidence="3 4">
    <name type="scientific">Ophiocordyceps australis</name>
    <dbReference type="NCBI Taxonomy" id="1399860"/>
    <lineage>
        <taxon>Eukaryota</taxon>
        <taxon>Fungi</taxon>
        <taxon>Dikarya</taxon>
        <taxon>Ascomycota</taxon>
        <taxon>Pezizomycotina</taxon>
        <taxon>Sordariomycetes</taxon>
        <taxon>Hypocreomycetidae</taxon>
        <taxon>Hypocreales</taxon>
        <taxon>Ophiocordycipitaceae</taxon>
        <taxon>Ophiocordyceps</taxon>
    </lineage>
</organism>
<dbReference type="Proteomes" id="UP000224854">
    <property type="component" value="Unassembled WGS sequence"/>
</dbReference>
<feature type="domain" description="C2H2-type" evidence="2">
    <location>
        <begin position="932"/>
        <end position="958"/>
    </location>
</feature>
<sequence>MATPDSKADIDGAVRHLLDQQAMIQSRLAVLMATQGGLDVARELDMLRHKLRIARSLADQHGLATQIPVLSPMEEARALQYHYECLEAACVQHHLDVVEALRLPSVDAPCGFSSWLDKHLELCHSVNRLKRLDSRPRALATAKCWDEHCIHFIYGFSTQGERDNHAQLHEAVCKRPVPFSRADSSPLAWGQESLHAADVLDQPTPTGSCRPRRATLALGPLDLPRLSLAKQRGASSSEVLAWNATPDEGGGHGTRRSSAGSEGEALLPPLKRARLSHPRLQSIGELKLLQEKGPCLRCRAMRTECDERQPCFNCASIAPCGHDELWHDIGCNREALRWFAHVFLPTRDRVRASLDFADGFWWSAQLDSQGAARDYTTGYQTGASGQAAPALVALASCWQICKASHDAFALLRVSSSLSESREREEAVHPVLYNAKLLLRETIIYSALQADVGIRVSSSYLDQPPPEAVDVDEHARLVEECLVRFLESLDSNVSRSLSMSPAGNMANFAALCIFSMPWEHGAGVGAGPSPSPRTAHSTYKALVKLYSACCPMLEDLSYKRLAKEDATRLLAMDSFLLRQGWEEEGIASSTDFLVRLGGDEAAEAEPRSFVGFVGKPVKWEQGLSAAPVLQPPRLWMATRLEPWRPACQEDGAVLGSGQEAQDAEGGLHRHTGVASAALCHGLHLDGPSSRFRMPDAPRPPLRRVYCEKCSEYPEGFRGEHELRRHSEAKHAAMVRRWVCCEPPGARPLSPQPVVALSACKACMAQKQYGAYYNAAAHLRRAHFHPNRGAKASGDWPPMAVLRDWMKEVRHPVDAVVDCDSAGEDHDADGPDASFAHAAKPVEPLFLTPPPRHVWIREGLVSSRQSPPALPDNRSQCPHADCGRVVKDLAAHMLTHQEQRPEKCPIASCEYHVKGFARKYDKNRHALTHYRGTMVCPFCPGYEKAFGRADVFKRHLAAAHNVDQALPANRAAVLSLVPQAQDAPRASCLAARCSICDGAFATAQEFYEHLDECVLSVVVGPSAHSDLDCSTE</sequence>
<dbReference type="Gene3D" id="3.30.160.60">
    <property type="entry name" value="Classic Zinc Finger"/>
    <property type="match status" value="1"/>
</dbReference>
<feature type="domain" description="C2H2-type" evidence="2">
    <location>
        <begin position="873"/>
        <end position="894"/>
    </location>
</feature>
<protein>
    <recommendedName>
        <fullName evidence="2">C2H2-type domain-containing protein</fullName>
    </recommendedName>
</protein>
<comment type="caution">
    <text evidence="3">The sequence shown here is derived from an EMBL/GenBank/DDBJ whole genome shotgun (WGS) entry which is preliminary data.</text>
</comment>
<evidence type="ECO:0000313" key="3">
    <source>
        <dbReference type="EMBL" id="PHH69975.1"/>
    </source>
</evidence>
<keyword evidence="4" id="KW-1185">Reference proteome</keyword>
<proteinExistence type="predicted"/>
<dbReference type="SMART" id="SM00355">
    <property type="entry name" value="ZnF_C2H2"/>
    <property type="match status" value="5"/>
</dbReference>
<dbReference type="Pfam" id="PF25438">
    <property type="entry name" value="DUF7896"/>
    <property type="match status" value="1"/>
</dbReference>
<name>A0A2C5YKD8_9HYPO</name>